<evidence type="ECO:0000313" key="1">
    <source>
        <dbReference type="EMBL" id="TYH84846.1"/>
    </source>
</evidence>
<gene>
    <name evidence="1" type="ORF">ES332_D02G223700v1</name>
</gene>
<dbReference type="Proteomes" id="UP000322667">
    <property type="component" value="Chromosome D02"/>
</dbReference>
<protein>
    <submittedName>
        <fullName evidence="1">Uncharacterized protein</fullName>
    </submittedName>
</protein>
<proteinExistence type="predicted"/>
<name>A0A5D2M0T7_GOSTO</name>
<dbReference type="EMBL" id="CM017624">
    <property type="protein sequence ID" value="TYH84846.1"/>
    <property type="molecule type" value="Genomic_DNA"/>
</dbReference>
<organism evidence="1 2">
    <name type="scientific">Gossypium tomentosum</name>
    <name type="common">Hawaiian cotton</name>
    <name type="synonym">Gossypium sandvicense</name>
    <dbReference type="NCBI Taxonomy" id="34277"/>
    <lineage>
        <taxon>Eukaryota</taxon>
        <taxon>Viridiplantae</taxon>
        <taxon>Streptophyta</taxon>
        <taxon>Embryophyta</taxon>
        <taxon>Tracheophyta</taxon>
        <taxon>Spermatophyta</taxon>
        <taxon>Magnoliopsida</taxon>
        <taxon>eudicotyledons</taxon>
        <taxon>Gunneridae</taxon>
        <taxon>Pentapetalae</taxon>
        <taxon>rosids</taxon>
        <taxon>malvids</taxon>
        <taxon>Malvales</taxon>
        <taxon>Malvaceae</taxon>
        <taxon>Malvoideae</taxon>
        <taxon>Gossypium</taxon>
    </lineage>
</organism>
<evidence type="ECO:0000313" key="2">
    <source>
        <dbReference type="Proteomes" id="UP000322667"/>
    </source>
</evidence>
<sequence>MLSLFVFSLYFDHLPTDRLQMGEVVSTIASLLRTSKMLMLRQLALLNRLLFSLLLF</sequence>
<accession>A0A5D2M0T7</accession>
<keyword evidence="2" id="KW-1185">Reference proteome</keyword>
<dbReference type="AlphaFoldDB" id="A0A5D2M0T7"/>
<reference evidence="1 2" key="1">
    <citation type="submission" date="2019-07" db="EMBL/GenBank/DDBJ databases">
        <title>WGS assembly of Gossypium tomentosum.</title>
        <authorList>
            <person name="Chen Z.J."/>
            <person name="Sreedasyam A."/>
            <person name="Ando A."/>
            <person name="Song Q."/>
            <person name="De L."/>
            <person name="Hulse-Kemp A."/>
            <person name="Ding M."/>
            <person name="Ye W."/>
            <person name="Kirkbride R."/>
            <person name="Jenkins J."/>
            <person name="Plott C."/>
            <person name="Lovell J."/>
            <person name="Lin Y.-M."/>
            <person name="Vaughn R."/>
            <person name="Liu B."/>
            <person name="Li W."/>
            <person name="Simpson S."/>
            <person name="Scheffler B."/>
            <person name="Saski C."/>
            <person name="Grover C."/>
            <person name="Hu G."/>
            <person name="Conover J."/>
            <person name="Carlson J."/>
            <person name="Shu S."/>
            <person name="Boston L."/>
            <person name="Williams M."/>
            <person name="Peterson D."/>
            <person name="Mcgee K."/>
            <person name="Jones D."/>
            <person name="Wendel J."/>
            <person name="Stelly D."/>
            <person name="Grimwood J."/>
            <person name="Schmutz J."/>
        </authorList>
    </citation>
    <scope>NUCLEOTIDE SEQUENCE [LARGE SCALE GENOMIC DNA]</scope>
    <source>
        <strain evidence="1">7179.01</strain>
    </source>
</reference>